<name>A0AAD6SZK5_9AGAR</name>
<feature type="region of interest" description="Disordered" evidence="1">
    <location>
        <begin position="87"/>
        <end position="130"/>
    </location>
</feature>
<reference evidence="2" key="1">
    <citation type="submission" date="2023-03" db="EMBL/GenBank/DDBJ databases">
        <title>Massive genome expansion in bonnet fungi (Mycena s.s.) driven by repeated elements and novel gene families across ecological guilds.</title>
        <authorList>
            <consortium name="Lawrence Berkeley National Laboratory"/>
            <person name="Harder C.B."/>
            <person name="Miyauchi S."/>
            <person name="Viragh M."/>
            <person name="Kuo A."/>
            <person name="Thoen E."/>
            <person name="Andreopoulos B."/>
            <person name="Lu D."/>
            <person name="Skrede I."/>
            <person name="Drula E."/>
            <person name="Henrissat B."/>
            <person name="Morin E."/>
            <person name="Kohler A."/>
            <person name="Barry K."/>
            <person name="LaButti K."/>
            <person name="Morin E."/>
            <person name="Salamov A."/>
            <person name="Lipzen A."/>
            <person name="Mereny Z."/>
            <person name="Hegedus B."/>
            <person name="Baldrian P."/>
            <person name="Stursova M."/>
            <person name="Weitz H."/>
            <person name="Taylor A."/>
            <person name="Grigoriev I.V."/>
            <person name="Nagy L.G."/>
            <person name="Martin F."/>
            <person name="Kauserud H."/>
        </authorList>
    </citation>
    <scope>NUCLEOTIDE SEQUENCE</scope>
    <source>
        <strain evidence="2">CBHHK200</strain>
    </source>
</reference>
<comment type="caution">
    <text evidence="2">The sequence shown here is derived from an EMBL/GenBank/DDBJ whole genome shotgun (WGS) entry which is preliminary data.</text>
</comment>
<proteinExistence type="predicted"/>
<gene>
    <name evidence="2" type="ORF">C8F04DRAFT_1181998</name>
</gene>
<dbReference type="EMBL" id="JARJCM010000048">
    <property type="protein sequence ID" value="KAJ7035725.1"/>
    <property type="molecule type" value="Genomic_DNA"/>
</dbReference>
<evidence type="ECO:0000313" key="2">
    <source>
        <dbReference type="EMBL" id="KAJ7035725.1"/>
    </source>
</evidence>
<dbReference type="Proteomes" id="UP001218188">
    <property type="component" value="Unassembled WGS sequence"/>
</dbReference>
<organism evidence="2 3">
    <name type="scientific">Mycena alexandri</name>
    <dbReference type="NCBI Taxonomy" id="1745969"/>
    <lineage>
        <taxon>Eukaryota</taxon>
        <taxon>Fungi</taxon>
        <taxon>Dikarya</taxon>
        <taxon>Basidiomycota</taxon>
        <taxon>Agaricomycotina</taxon>
        <taxon>Agaricomycetes</taxon>
        <taxon>Agaricomycetidae</taxon>
        <taxon>Agaricales</taxon>
        <taxon>Marasmiineae</taxon>
        <taxon>Mycenaceae</taxon>
        <taxon>Mycena</taxon>
    </lineage>
</organism>
<protein>
    <submittedName>
        <fullName evidence="2">Uncharacterized protein</fullName>
    </submittedName>
</protein>
<keyword evidence="3" id="KW-1185">Reference proteome</keyword>
<evidence type="ECO:0000256" key="1">
    <source>
        <dbReference type="SAM" id="MobiDB-lite"/>
    </source>
</evidence>
<dbReference type="AlphaFoldDB" id="A0AAD6SZK5"/>
<evidence type="ECO:0000313" key="3">
    <source>
        <dbReference type="Proteomes" id="UP001218188"/>
    </source>
</evidence>
<accession>A0AAD6SZK5</accession>
<sequence length="170" mass="18349">MSACVGDRKMSCGISAEAERRYMSKTGSRLPTSLRKINGRQAEVYGDVTRSVKASLVTPSSSAHAKTMISPGSFPTWSRVYRRTLAPFPPDSPPDDNINPCLSRSFPPPAVSGIPTPNPHDREPPPRYPALACRTALRPPRSPANVAHTGHACCPVVLPTRASKPAPRRI</sequence>